<reference evidence="9 10" key="1">
    <citation type="submission" date="2015-09" db="EMBL/GenBank/DDBJ databases">
        <authorList>
            <consortium name="Swine Surveillance"/>
        </authorList>
    </citation>
    <scope>NUCLEOTIDE SEQUENCE [LARGE SCALE GENOMIC DNA]</scope>
    <source>
        <strain evidence="9 10">CECT 7557</strain>
    </source>
</reference>
<dbReference type="AlphaFoldDB" id="A0A0P1G3Q7"/>
<evidence type="ECO:0000313" key="10">
    <source>
        <dbReference type="Proteomes" id="UP000052022"/>
    </source>
</evidence>
<evidence type="ECO:0000256" key="5">
    <source>
        <dbReference type="ARBA" id="ARBA00023136"/>
    </source>
</evidence>
<keyword evidence="3 6" id="KW-0812">Transmembrane</keyword>
<dbReference type="Pfam" id="PF00892">
    <property type="entry name" value="EamA"/>
    <property type="match status" value="2"/>
</dbReference>
<dbReference type="EMBL" id="CYSD01000014">
    <property type="protein sequence ID" value="CUH76358.1"/>
    <property type="molecule type" value="Genomic_DNA"/>
</dbReference>
<evidence type="ECO:0000256" key="7">
    <source>
        <dbReference type="SAM" id="SignalP"/>
    </source>
</evidence>
<evidence type="ECO:0000313" key="9">
    <source>
        <dbReference type="EMBL" id="CUH76358.1"/>
    </source>
</evidence>
<evidence type="ECO:0000256" key="3">
    <source>
        <dbReference type="ARBA" id="ARBA00022692"/>
    </source>
</evidence>
<feature type="transmembrane region" description="Helical" evidence="6">
    <location>
        <begin position="51"/>
        <end position="66"/>
    </location>
</feature>
<dbReference type="InterPro" id="IPR037185">
    <property type="entry name" value="EmrE-like"/>
</dbReference>
<dbReference type="STRING" id="928856.SAMN04488049_11269"/>
<feature type="transmembrane region" description="Helical" evidence="6">
    <location>
        <begin position="104"/>
        <end position="126"/>
    </location>
</feature>
<feature type="transmembrane region" description="Helical" evidence="6">
    <location>
        <begin position="78"/>
        <end position="98"/>
    </location>
</feature>
<evidence type="ECO:0000259" key="8">
    <source>
        <dbReference type="Pfam" id="PF00892"/>
    </source>
</evidence>
<evidence type="ECO:0000256" key="1">
    <source>
        <dbReference type="ARBA" id="ARBA00004141"/>
    </source>
</evidence>
<evidence type="ECO:0000256" key="4">
    <source>
        <dbReference type="ARBA" id="ARBA00022989"/>
    </source>
</evidence>
<protein>
    <submittedName>
        <fullName evidence="9">Carboxylate/amino acid/amine transporter</fullName>
    </submittedName>
</protein>
<accession>A0A0P1G3Q7</accession>
<dbReference type="InterPro" id="IPR000620">
    <property type="entry name" value="EamA_dom"/>
</dbReference>
<feature type="domain" description="EamA" evidence="8">
    <location>
        <begin position="20"/>
        <end position="149"/>
    </location>
</feature>
<feature type="transmembrane region" description="Helical" evidence="6">
    <location>
        <begin position="216"/>
        <end position="239"/>
    </location>
</feature>
<feature type="transmembrane region" description="Helical" evidence="6">
    <location>
        <begin position="158"/>
        <end position="177"/>
    </location>
</feature>
<feature type="transmembrane region" description="Helical" evidence="6">
    <location>
        <begin position="189"/>
        <end position="210"/>
    </location>
</feature>
<feature type="transmembrane region" description="Helical" evidence="6">
    <location>
        <begin position="273"/>
        <end position="289"/>
    </location>
</feature>
<dbReference type="RefSeq" id="WP_235811392.1">
    <property type="nucleotide sequence ID" value="NZ_CYSD01000014.1"/>
</dbReference>
<feature type="transmembrane region" description="Helical" evidence="6">
    <location>
        <begin position="251"/>
        <end position="267"/>
    </location>
</feature>
<evidence type="ECO:0000256" key="6">
    <source>
        <dbReference type="SAM" id="Phobius"/>
    </source>
</evidence>
<organism evidence="9 10">
    <name type="scientific">Tritonibacter multivorans</name>
    <dbReference type="NCBI Taxonomy" id="928856"/>
    <lineage>
        <taxon>Bacteria</taxon>
        <taxon>Pseudomonadati</taxon>
        <taxon>Pseudomonadota</taxon>
        <taxon>Alphaproteobacteria</taxon>
        <taxon>Rhodobacterales</taxon>
        <taxon>Paracoccaceae</taxon>
        <taxon>Tritonibacter</taxon>
    </lineage>
</organism>
<comment type="subcellular location">
    <subcellularLocation>
        <location evidence="1">Membrane</location>
        <topology evidence="1">Multi-pass membrane protein</topology>
    </subcellularLocation>
</comment>
<feature type="domain" description="EamA" evidence="8">
    <location>
        <begin position="159"/>
        <end position="288"/>
    </location>
</feature>
<dbReference type="PANTHER" id="PTHR22911:SF6">
    <property type="entry name" value="SOLUTE CARRIER FAMILY 35 MEMBER G1"/>
    <property type="match status" value="1"/>
</dbReference>
<feature type="signal peptide" evidence="7">
    <location>
        <begin position="1"/>
        <end position="17"/>
    </location>
</feature>
<dbReference type="PROSITE" id="PS51257">
    <property type="entry name" value="PROKAR_LIPOPROTEIN"/>
    <property type="match status" value="1"/>
</dbReference>
<gene>
    <name evidence="9" type="ORF">TRM7557_00859</name>
</gene>
<keyword evidence="4 6" id="KW-1133">Transmembrane helix</keyword>
<feature type="chain" id="PRO_5006063051" evidence="7">
    <location>
        <begin position="18"/>
        <end position="302"/>
    </location>
</feature>
<comment type="similarity">
    <text evidence="2">Belongs to the drug/metabolite transporter (DMT) superfamily. 10 TMS drug/metabolite exporter (DME) (TC 2.A.7.3) family.</text>
</comment>
<dbReference type="PANTHER" id="PTHR22911">
    <property type="entry name" value="ACYL-MALONYL CONDENSING ENZYME-RELATED"/>
    <property type="match status" value="1"/>
</dbReference>
<keyword evidence="5 6" id="KW-0472">Membrane</keyword>
<dbReference type="Proteomes" id="UP000052022">
    <property type="component" value="Unassembled WGS sequence"/>
</dbReference>
<dbReference type="GO" id="GO:0016020">
    <property type="term" value="C:membrane"/>
    <property type="evidence" value="ECO:0007669"/>
    <property type="project" value="UniProtKB-SubCell"/>
</dbReference>
<feature type="transmembrane region" description="Helical" evidence="6">
    <location>
        <begin position="12"/>
        <end position="31"/>
    </location>
</feature>
<keyword evidence="7" id="KW-0732">Signal</keyword>
<keyword evidence="10" id="KW-1185">Reference proteome</keyword>
<evidence type="ECO:0000256" key="2">
    <source>
        <dbReference type="ARBA" id="ARBA00009853"/>
    </source>
</evidence>
<sequence length="302" mass="31785">MARLQISNSLFSPAVQAAGCMVLAGACFALVNTALQGATMLHGAAGPSVTFWQYLIALAFYLPWIFRQGTGAWHTGQMVAHLVRVGFAVGGVQLWTLGLAAVPIWQAIALILLSPFFVTLGAGLFLRETVSPARWIAVIFGIIGGCIILAPWSDRFQLAALLPVGAAALWAASSVVTKSLTHKDSPETITLYLLVLLSPANAAIALGTGFALPTSAIWLVVFAGLATAFAQHILVRGYALADAAFLQPFDHLKLVFNIGLGALVFGFYPDGNLWLGTGIILAASAFLLRQETRLARAGKAAA</sequence>
<name>A0A0P1G3Q7_9RHOB</name>
<dbReference type="SUPFAM" id="SSF103481">
    <property type="entry name" value="Multidrug resistance efflux transporter EmrE"/>
    <property type="match status" value="2"/>
</dbReference>
<feature type="transmembrane region" description="Helical" evidence="6">
    <location>
        <begin position="133"/>
        <end position="152"/>
    </location>
</feature>
<proteinExistence type="inferred from homology"/>